<feature type="domain" description="Mos1 transposase HTH" evidence="1">
    <location>
        <begin position="7"/>
        <end position="54"/>
    </location>
</feature>
<dbReference type="Pfam" id="PF17906">
    <property type="entry name" value="HTH_48"/>
    <property type="match status" value="1"/>
</dbReference>
<sequence length="316" mass="37163">MEVSDLHIGHCLLYEFHQGKSAAEAQRIICATYGDSVIDDSTCRRWFRKFRNGDYNLNDKPRSGRPLTISDEELQELLDQDSAQTQQQLAGKLNVTQQAISERLRALGKIQKEGKWVSHELTPEQRDEKWVYYENPKRRKHWVDPGQPTTSTPKRNVFEKKILLCIWWDEWGVLYYELLKPGETVTGERYSCQLKKFADKINEKRRCAGQKPRRVILQYDNARPHRSSIVHHTINDLQWEVLPHAAYSPDLAPCDFHLFRSLQNYLADKHLQNENEVKKIIDDFISSKDQAFYRRGIHQLPERWQRVVDADGAYID</sequence>
<dbReference type="GO" id="GO:0005634">
    <property type="term" value="C:nucleus"/>
    <property type="evidence" value="ECO:0007669"/>
    <property type="project" value="TreeGrafter"/>
</dbReference>
<evidence type="ECO:0000313" key="2">
    <source>
        <dbReference type="EMBL" id="CAH2097180.1"/>
    </source>
</evidence>
<dbReference type="GO" id="GO:0035861">
    <property type="term" value="C:site of double-strand break"/>
    <property type="evidence" value="ECO:0007669"/>
    <property type="project" value="TreeGrafter"/>
</dbReference>
<dbReference type="InterPro" id="IPR041426">
    <property type="entry name" value="Mos1_HTH"/>
</dbReference>
<dbReference type="Gene3D" id="1.10.10.10">
    <property type="entry name" value="Winged helix-like DNA-binding domain superfamily/Winged helix DNA-binding domain"/>
    <property type="match status" value="1"/>
</dbReference>
<evidence type="ECO:0000313" key="3">
    <source>
        <dbReference type="Proteomes" id="UP001153954"/>
    </source>
</evidence>
<dbReference type="Pfam" id="PF01359">
    <property type="entry name" value="Transposase_1"/>
    <property type="match status" value="1"/>
</dbReference>
<name>A0AAU9UCZ3_EUPED</name>
<dbReference type="Gene3D" id="3.30.420.10">
    <property type="entry name" value="Ribonuclease H-like superfamily/Ribonuclease H"/>
    <property type="match status" value="1"/>
</dbReference>
<dbReference type="PANTHER" id="PTHR46060:SF2">
    <property type="entry name" value="HISTONE-LYSINE N-METHYLTRANSFERASE SETMAR"/>
    <property type="match status" value="1"/>
</dbReference>
<dbReference type="InterPro" id="IPR001888">
    <property type="entry name" value="Transposase_1"/>
</dbReference>
<evidence type="ECO:0000259" key="1">
    <source>
        <dbReference type="Pfam" id="PF17906"/>
    </source>
</evidence>
<accession>A0AAU9UCZ3</accession>
<dbReference type="GO" id="GO:0000014">
    <property type="term" value="F:single-stranded DNA endodeoxyribonuclease activity"/>
    <property type="evidence" value="ECO:0007669"/>
    <property type="project" value="TreeGrafter"/>
</dbReference>
<dbReference type="GO" id="GO:0006303">
    <property type="term" value="P:double-strand break repair via nonhomologous end joining"/>
    <property type="evidence" value="ECO:0007669"/>
    <property type="project" value="TreeGrafter"/>
</dbReference>
<dbReference type="InterPro" id="IPR036397">
    <property type="entry name" value="RNaseH_sf"/>
</dbReference>
<gene>
    <name evidence="2" type="ORF">EEDITHA_LOCUS12434</name>
</gene>
<dbReference type="PANTHER" id="PTHR46060">
    <property type="entry name" value="MARINER MOS1 TRANSPOSASE-LIKE PROTEIN"/>
    <property type="match status" value="1"/>
</dbReference>
<dbReference type="Proteomes" id="UP001153954">
    <property type="component" value="Unassembled WGS sequence"/>
</dbReference>
<organism evidence="2 3">
    <name type="scientific">Euphydryas editha</name>
    <name type="common">Edith's checkerspot</name>
    <dbReference type="NCBI Taxonomy" id="104508"/>
    <lineage>
        <taxon>Eukaryota</taxon>
        <taxon>Metazoa</taxon>
        <taxon>Ecdysozoa</taxon>
        <taxon>Arthropoda</taxon>
        <taxon>Hexapoda</taxon>
        <taxon>Insecta</taxon>
        <taxon>Pterygota</taxon>
        <taxon>Neoptera</taxon>
        <taxon>Endopterygota</taxon>
        <taxon>Lepidoptera</taxon>
        <taxon>Glossata</taxon>
        <taxon>Ditrysia</taxon>
        <taxon>Papilionoidea</taxon>
        <taxon>Nymphalidae</taxon>
        <taxon>Nymphalinae</taxon>
        <taxon>Euphydryas</taxon>
    </lineage>
</organism>
<dbReference type="GO" id="GO:0000793">
    <property type="term" value="C:condensed chromosome"/>
    <property type="evidence" value="ECO:0007669"/>
    <property type="project" value="TreeGrafter"/>
</dbReference>
<dbReference type="InterPro" id="IPR036388">
    <property type="entry name" value="WH-like_DNA-bd_sf"/>
</dbReference>
<proteinExistence type="predicted"/>
<dbReference type="GO" id="GO:0003697">
    <property type="term" value="F:single-stranded DNA binding"/>
    <property type="evidence" value="ECO:0007669"/>
    <property type="project" value="TreeGrafter"/>
</dbReference>
<dbReference type="GO" id="GO:0015074">
    <property type="term" value="P:DNA integration"/>
    <property type="evidence" value="ECO:0007669"/>
    <property type="project" value="TreeGrafter"/>
</dbReference>
<comment type="caution">
    <text evidence="2">The sequence shown here is derived from an EMBL/GenBank/DDBJ whole genome shotgun (WGS) entry which is preliminary data.</text>
</comment>
<dbReference type="AlphaFoldDB" id="A0AAU9UCZ3"/>
<dbReference type="InterPro" id="IPR052709">
    <property type="entry name" value="Transposase-MT_Hybrid"/>
</dbReference>
<dbReference type="GO" id="GO:0046975">
    <property type="term" value="F:histone H3K36 methyltransferase activity"/>
    <property type="evidence" value="ECO:0007669"/>
    <property type="project" value="TreeGrafter"/>
</dbReference>
<dbReference type="GO" id="GO:0044547">
    <property type="term" value="F:DNA topoisomerase binding"/>
    <property type="evidence" value="ECO:0007669"/>
    <property type="project" value="TreeGrafter"/>
</dbReference>
<protein>
    <recommendedName>
        <fullName evidence="1">Mos1 transposase HTH domain-containing protein</fullName>
    </recommendedName>
</protein>
<dbReference type="GO" id="GO:0003690">
    <property type="term" value="F:double-stranded DNA binding"/>
    <property type="evidence" value="ECO:0007669"/>
    <property type="project" value="TreeGrafter"/>
</dbReference>
<dbReference type="GO" id="GO:0042800">
    <property type="term" value="F:histone H3K4 methyltransferase activity"/>
    <property type="evidence" value="ECO:0007669"/>
    <property type="project" value="TreeGrafter"/>
</dbReference>
<reference evidence="2" key="1">
    <citation type="submission" date="2022-03" db="EMBL/GenBank/DDBJ databases">
        <authorList>
            <person name="Tunstrom K."/>
        </authorList>
    </citation>
    <scope>NUCLEOTIDE SEQUENCE</scope>
</reference>
<dbReference type="GO" id="GO:0044774">
    <property type="term" value="P:mitotic DNA integrity checkpoint signaling"/>
    <property type="evidence" value="ECO:0007669"/>
    <property type="project" value="TreeGrafter"/>
</dbReference>
<keyword evidence="3" id="KW-1185">Reference proteome</keyword>
<dbReference type="EMBL" id="CAKOGL010000017">
    <property type="protein sequence ID" value="CAH2097180.1"/>
    <property type="molecule type" value="Genomic_DNA"/>
</dbReference>
<dbReference type="GO" id="GO:0000729">
    <property type="term" value="P:DNA double-strand break processing"/>
    <property type="evidence" value="ECO:0007669"/>
    <property type="project" value="TreeGrafter"/>
</dbReference>
<dbReference type="GO" id="GO:0031297">
    <property type="term" value="P:replication fork processing"/>
    <property type="evidence" value="ECO:0007669"/>
    <property type="project" value="TreeGrafter"/>
</dbReference>
<dbReference type="Gene3D" id="1.10.10.1450">
    <property type="match status" value="1"/>
</dbReference>